<gene>
    <name evidence="2" type="ORF">AAGW23_17420</name>
</gene>
<sequence length="50" mass="5598">MQGHEARFKKLLPGSTIGGMQHIRKSEQPGRHATRVQEKAYLKGFGHGLK</sequence>
<dbReference type="Proteomes" id="UP001467669">
    <property type="component" value="Unassembled WGS sequence"/>
</dbReference>
<evidence type="ECO:0000313" key="2">
    <source>
        <dbReference type="EMBL" id="MEL7560627.1"/>
    </source>
</evidence>
<evidence type="ECO:0000256" key="1">
    <source>
        <dbReference type="SAM" id="MobiDB-lite"/>
    </source>
</evidence>
<proteinExistence type="predicted"/>
<feature type="region of interest" description="Disordered" evidence="1">
    <location>
        <begin position="16"/>
        <end position="36"/>
    </location>
</feature>
<reference evidence="2 3" key="1">
    <citation type="submission" date="2024-04" db="EMBL/GenBank/DDBJ databases">
        <title>Draft Genome Sequence of Isolates Cultured from Underwater Hawaii Seamounts in the North Pacific Ocean.</title>
        <authorList>
            <person name="Sharma I."/>
            <person name="Darden B."/>
            <person name="Creggett J."/>
            <person name="Taylor S."/>
            <person name="Grant M.P."/>
            <person name="Scott J."/>
            <person name="Attles S."/>
            <person name="Walker S."/>
            <person name="Johnson G."/>
            <person name="St. Cloud C."/>
        </authorList>
    </citation>
    <scope>NUCLEOTIDE SEQUENCE [LARGE SCALE GENOMIC DNA]</scope>
    <source>
        <strain evidence="2 3">03GJ23</strain>
    </source>
</reference>
<keyword evidence="3" id="KW-1185">Reference proteome</keyword>
<accession>A0ABU9MER7</accession>
<evidence type="ECO:0000313" key="3">
    <source>
        <dbReference type="Proteomes" id="UP001467669"/>
    </source>
</evidence>
<protein>
    <submittedName>
        <fullName evidence="2">Uncharacterized protein</fullName>
    </submittedName>
</protein>
<name>A0ABU9MER7_STUCH</name>
<comment type="caution">
    <text evidence="2">The sequence shown here is derived from an EMBL/GenBank/DDBJ whole genome shotgun (WGS) entry which is preliminary data.</text>
</comment>
<dbReference type="EMBL" id="JBCFXD010000012">
    <property type="protein sequence ID" value="MEL7560627.1"/>
    <property type="molecule type" value="Genomic_DNA"/>
</dbReference>
<dbReference type="RefSeq" id="WP_342407595.1">
    <property type="nucleotide sequence ID" value="NZ_JBCFXD010000012.1"/>
</dbReference>
<organism evidence="2 3">
    <name type="scientific">Stutzerimonas chloritidismutans</name>
    <name type="common">Pseudomonas chloritidismutans</name>
    <dbReference type="NCBI Taxonomy" id="203192"/>
    <lineage>
        <taxon>Bacteria</taxon>
        <taxon>Pseudomonadati</taxon>
        <taxon>Pseudomonadota</taxon>
        <taxon>Gammaproteobacteria</taxon>
        <taxon>Pseudomonadales</taxon>
        <taxon>Pseudomonadaceae</taxon>
        <taxon>Stutzerimonas</taxon>
    </lineage>
</organism>
<feature type="compositionally biased region" description="Basic and acidic residues" evidence="1">
    <location>
        <begin position="24"/>
        <end position="36"/>
    </location>
</feature>